<accession>A0ABU9XGT4</accession>
<dbReference type="InterPro" id="IPR036291">
    <property type="entry name" value="NAD(P)-bd_dom_sf"/>
</dbReference>
<sequence>MAGCSIINTASVVTFEGNNNLIYYIATKGANIGVIRALMRNHVTKGVSVNAIYPGKIWLPLIPSNFSANQVPLTINPIERQGQSFKVAQNCHNIL</sequence>
<dbReference type="Proteomes" id="UP001444625">
    <property type="component" value="Unassembled WGS sequence"/>
</dbReference>
<dbReference type="PANTHER" id="PTHR48107">
    <property type="entry name" value="NADPH-DEPENDENT ALDEHYDE REDUCTASE-LIKE PROTEIN, CHLOROPLASTIC-RELATED"/>
    <property type="match status" value="1"/>
</dbReference>
<evidence type="ECO:0000313" key="3">
    <source>
        <dbReference type="EMBL" id="MEN2767495.1"/>
    </source>
</evidence>
<comment type="similarity">
    <text evidence="1">Belongs to the short-chain dehydrogenases/reductases (SDR) family.</text>
</comment>
<dbReference type="RefSeq" id="WP_345824970.1">
    <property type="nucleotide sequence ID" value="NZ_JBDIML010000003.1"/>
</dbReference>
<dbReference type="EMBL" id="JBDIML010000003">
    <property type="protein sequence ID" value="MEN2767495.1"/>
    <property type="molecule type" value="Genomic_DNA"/>
</dbReference>
<dbReference type="PANTHER" id="PTHR48107:SF16">
    <property type="entry name" value="NADPH-DEPENDENT ALDEHYDE REDUCTASE 1, CHLOROPLASTIC"/>
    <property type="match status" value="1"/>
</dbReference>
<evidence type="ECO:0000256" key="1">
    <source>
        <dbReference type="ARBA" id="ARBA00006484"/>
    </source>
</evidence>
<dbReference type="Gene3D" id="3.40.50.720">
    <property type="entry name" value="NAD(P)-binding Rossmann-like Domain"/>
    <property type="match status" value="1"/>
</dbReference>
<dbReference type="SUPFAM" id="SSF51735">
    <property type="entry name" value="NAD(P)-binding Rossmann-fold domains"/>
    <property type="match status" value="1"/>
</dbReference>
<proteinExistence type="inferred from homology"/>
<comment type="caution">
    <text evidence="3">The sequence shown here is derived from an EMBL/GenBank/DDBJ whole genome shotgun (WGS) entry which is preliminary data.</text>
</comment>
<evidence type="ECO:0000256" key="2">
    <source>
        <dbReference type="ARBA" id="ARBA00023002"/>
    </source>
</evidence>
<keyword evidence="2" id="KW-0560">Oxidoreductase</keyword>
<evidence type="ECO:0000313" key="4">
    <source>
        <dbReference type="Proteomes" id="UP001444625"/>
    </source>
</evidence>
<dbReference type="InterPro" id="IPR002347">
    <property type="entry name" value="SDR_fam"/>
</dbReference>
<organism evidence="3 4">
    <name type="scientific">Ornithinibacillus xuwenensis</name>
    <dbReference type="NCBI Taxonomy" id="3144668"/>
    <lineage>
        <taxon>Bacteria</taxon>
        <taxon>Bacillati</taxon>
        <taxon>Bacillota</taxon>
        <taxon>Bacilli</taxon>
        <taxon>Bacillales</taxon>
        <taxon>Bacillaceae</taxon>
        <taxon>Ornithinibacillus</taxon>
    </lineage>
</organism>
<reference evidence="3 4" key="1">
    <citation type="submission" date="2024-05" db="EMBL/GenBank/DDBJ databases">
        <authorList>
            <person name="Haq I."/>
            <person name="Ullah Z."/>
            <person name="Ahmad R."/>
            <person name="Li M."/>
            <person name="Tong Y."/>
        </authorList>
    </citation>
    <scope>NUCLEOTIDE SEQUENCE [LARGE SCALE GENOMIC DNA]</scope>
    <source>
        <strain evidence="3 4">16A2E</strain>
    </source>
</reference>
<protein>
    <submittedName>
        <fullName evidence="3">SDR family NAD(P)-dependent oxidoreductase</fullName>
    </submittedName>
</protein>
<dbReference type="Pfam" id="PF00106">
    <property type="entry name" value="adh_short"/>
    <property type="match status" value="1"/>
</dbReference>
<gene>
    <name evidence="3" type="ORF">ABC228_09865</name>
</gene>
<keyword evidence="4" id="KW-1185">Reference proteome</keyword>
<name>A0ABU9XGT4_9BACI</name>